<dbReference type="EMBL" id="WSEK01000005">
    <property type="protein sequence ID" value="MVQ51292.1"/>
    <property type="molecule type" value="Genomic_DNA"/>
</dbReference>
<evidence type="ECO:0000313" key="2">
    <source>
        <dbReference type="Proteomes" id="UP000473525"/>
    </source>
</evidence>
<proteinExistence type="predicted"/>
<evidence type="ECO:0008006" key="3">
    <source>
        <dbReference type="Google" id="ProtNLM"/>
    </source>
</evidence>
<organism evidence="1 2">
    <name type="scientific">Nocardioides agri</name>
    <dbReference type="NCBI Taxonomy" id="2682843"/>
    <lineage>
        <taxon>Bacteria</taxon>
        <taxon>Bacillati</taxon>
        <taxon>Actinomycetota</taxon>
        <taxon>Actinomycetes</taxon>
        <taxon>Propionibacteriales</taxon>
        <taxon>Nocardioidaceae</taxon>
        <taxon>Nocardioides</taxon>
    </lineage>
</organism>
<gene>
    <name evidence="1" type="ORF">GON03_19090</name>
</gene>
<dbReference type="RefSeq" id="WP_157346078.1">
    <property type="nucleotide sequence ID" value="NZ_WSEK01000005.1"/>
</dbReference>
<sequence>MSILDVFSRVPDTSTVGEVAQTLHTADLTEQLHQAIETIHFLEEQLVGEAGLADVELGLEDRSWRSLNISSEIEFTRAGLLQAARLSRVMAVVNPLIRRGLNLRAAYIWGDGGVQITARATGQNDDNTAEQDVNAVIQAFLDDKATRKTLTSAVARERNERTLGTDGMIAVALFTKPLTGRVQPRLIPTNQIADVITNPDDDSEVWFYKRTWSPKAGETRTAYYPDVDFRPRGPRPLRVNRDGEDRGEEIYWDAPVAFLAVNGLDDWHFGVGDAFAAIPWAKAYKEFLEDWAKLVKALSRFAWRTTSGSKRQAEKTAGAIRTAATADPTTGKTPVGGIANMSQGQVLEAIPKSGATIDSESGKPLAGMVAAGLDVPLTMLLADPGQTGARAVAETLDRPTELMAGQRRDVWADYLRTILEYVIDAAVRAPRGPLKGTVTRDEWDREVVELAGDTPRTIDFDWPDLTAVDLKTLVDAIVAADGTGKLPPLTVLKLLLQALGVDDIDEIVDEMTDDQGNFIDPEMSAGQVAVDAFNRGEDAAEALR</sequence>
<protein>
    <recommendedName>
        <fullName evidence="3">Phage portal protein</fullName>
    </recommendedName>
</protein>
<comment type="caution">
    <text evidence="1">The sequence shown here is derived from an EMBL/GenBank/DDBJ whole genome shotgun (WGS) entry which is preliminary data.</text>
</comment>
<accession>A0A6L6XWZ0</accession>
<evidence type="ECO:0000313" key="1">
    <source>
        <dbReference type="EMBL" id="MVQ51292.1"/>
    </source>
</evidence>
<keyword evidence="2" id="KW-1185">Reference proteome</keyword>
<dbReference type="Proteomes" id="UP000473525">
    <property type="component" value="Unassembled WGS sequence"/>
</dbReference>
<reference evidence="1 2" key="1">
    <citation type="submission" date="2019-12" db="EMBL/GenBank/DDBJ databases">
        <authorList>
            <person name="Huq M.A."/>
        </authorList>
    </citation>
    <scope>NUCLEOTIDE SEQUENCE [LARGE SCALE GENOMIC DNA]</scope>
    <source>
        <strain evidence="1 2">MAH-18</strain>
    </source>
</reference>
<name>A0A6L6XWZ0_9ACTN</name>
<dbReference type="AlphaFoldDB" id="A0A6L6XWZ0"/>